<reference evidence="3" key="1">
    <citation type="journal article" date="2018" name="Nat. Microbiol.">
        <title>Leveraging single-cell genomics to expand the fungal tree of life.</title>
        <authorList>
            <person name="Ahrendt S.R."/>
            <person name="Quandt C.A."/>
            <person name="Ciobanu D."/>
            <person name="Clum A."/>
            <person name="Salamov A."/>
            <person name="Andreopoulos B."/>
            <person name="Cheng J.F."/>
            <person name="Woyke T."/>
            <person name="Pelin A."/>
            <person name="Henrissat B."/>
            <person name="Reynolds N.K."/>
            <person name="Benny G.L."/>
            <person name="Smith M.E."/>
            <person name="James T.Y."/>
            <person name="Grigoriev I.V."/>
        </authorList>
    </citation>
    <scope>NUCLEOTIDE SEQUENCE [LARGE SCALE GENOMIC DNA]</scope>
</reference>
<dbReference type="AlphaFoldDB" id="A0A4P9W5K3"/>
<keyword evidence="3" id="KW-1185">Reference proteome</keyword>
<protein>
    <submittedName>
        <fullName evidence="2">Uncharacterized protein</fullName>
    </submittedName>
</protein>
<organism evidence="2 3">
    <name type="scientific">Blyttiomyces helicus</name>
    <dbReference type="NCBI Taxonomy" id="388810"/>
    <lineage>
        <taxon>Eukaryota</taxon>
        <taxon>Fungi</taxon>
        <taxon>Fungi incertae sedis</taxon>
        <taxon>Chytridiomycota</taxon>
        <taxon>Chytridiomycota incertae sedis</taxon>
        <taxon>Chytridiomycetes</taxon>
        <taxon>Chytridiomycetes incertae sedis</taxon>
        <taxon>Blyttiomyces</taxon>
    </lineage>
</organism>
<feature type="region of interest" description="Disordered" evidence="1">
    <location>
        <begin position="63"/>
        <end position="136"/>
    </location>
</feature>
<feature type="compositionally biased region" description="Basic and acidic residues" evidence="1">
    <location>
        <begin position="96"/>
        <end position="136"/>
    </location>
</feature>
<dbReference type="Proteomes" id="UP000269721">
    <property type="component" value="Unassembled WGS sequence"/>
</dbReference>
<evidence type="ECO:0000313" key="2">
    <source>
        <dbReference type="EMBL" id="RKO87691.1"/>
    </source>
</evidence>
<accession>A0A4P9W5K3</accession>
<dbReference type="EMBL" id="KZ997229">
    <property type="protein sequence ID" value="RKO87691.1"/>
    <property type="molecule type" value="Genomic_DNA"/>
</dbReference>
<sequence length="201" mass="22384">MLLLPKKDWERLKPCNTDAKNFEEVWVFYKRLLAPHFPLPIVRLSFFFSSLASPRPVPHLMTGSGGVKSVEGPPRTSLFADKDERGRGKGKSKSRLRQEGEKPGEGQRGEIRKRVEAGPRKRANEGRGAVERKGDARPGRWVEIRRADGVTTQCKSEADRHALGHLSAFPAGSWLYLSRSTEAKERVTGGITDGGSQLPLR</sequence>
<proteinExistence type="predicted"/>
<gene>
    <name evidence="2" type="ORF">BDK51DRAFT_25700</name>
</gene>
<evidence type="ECO:0000313" key="3">
    <source>
        <dbReference type="Proteomes" id="UP000269721"/>
    </source>
</evidence>
<name>A0A4P9W5K3_9FUNG</name>
<evidence type="ECO:0000256" key="1">
    <source>
        <dbReference type="SAM" id="MobiDB-lite"/>
    </source>
</evidence>